<keyword evidence="4 5" id="KW-0862">Zinc</keyword>
<dbReference type="InParanoid" id="A0A0C3C0B5"/>
<evidence type="ECO:0000256" key="3">
    <source>
        <dbReference type="ARBA" id="ARBA00022771"/>
    </source>
</evidence>
<keyword evidence="10" id="KW-1185">Reference proteome</keyword>
<dbReference type="InterPro" id="IPR018957">
    <property type="entry name" value="Znf_C3HC4_RING-type"/>
</dbReference>
<feature type="zinc finger region" description="C3H1-type" evidence="5">
    <location>
        <begin position="7"/>
        <end position="35"/>
    </location>
</feature>
<dbReference type="Gene3D" id="3.30.40.10">
    <property type="entry name" value="Zinc/RING finger domain, C3HC4 (zinc finger)"/>
    <property type="match status" value="1"/>
</dbReference>
<accession>A0A0C3C0B5</accession>
<dbReference type="HOGENOM" id="CLU_029632_0_0_1"/>
<dbReference type="PANTHER" id="PTHR11224:SF10">
    <property type="entry name" value="IP09428P-RELATED"/>
    <property type="match status" value="1"/>
</dbReference>
<reference evidence="10" key="2">
    <citation type="submission" date="2015-01" db="EMBL/GenBank/DDBJ databases">
        <title>Evolutionary Origins and Diversification of the Mycorrhizal Mutualists.</title>
        <authorList>
            <consortium name="DOE Joint Genome Institute"/>
            <consortium name="Mycorrhizal Genomics Consortium"/>
            <person name="Kohler A."/>
            <person name="Kuo A."/>
            <person name="Nagy L.G."/>
            <person name="Floudas D."/>
            <person name="Copeland A."/>
            <person name="Barry K.W."/>
            <person name="Cichocki N."/>
            <person name="Veneault-Fourrey C."/>
            <person name="LaButti K."/>
            <person name="Lindquist E.A."/>
            <person name="Lipzen A."/>
            <person name="Lundell T."/>
            <person name="Morin E."/>
            <person name="Murat C."/>
            <person name="Riley R."/>
            <person name="Ohm R."/>
            <person name="Sun H."/>
            <person name="Tunlid A."/>
            <person name="Henrissat B."/>
            <person name="Grigoriev I.V."/>
            <person name="Hibbett D.S."/>
            <person name="Martin F."/>
        </authorList>
    </citation>
    <scope>NUCLEOTIDE SEQUENCE [LARGE SCALE GENOMIC DNA]</scope>
    <source>
        <strain evidence="10">F 1598</strain>
    </source>
</reference>
<proteinExistence type="predicted"/>
<gene>
    <name evidence="9" type="ORF">PILCRDRAFT_819832</name>
</gene>
<dbReference type="PROSITE" id="PS50103">
    <property type="entry name" value="ZF_C3H1"/>
    <property type="match status" value="3"/>
</dbReference>
<dbReference type="Pfam" id="PF00097">
    <property type="entry name" value="zf-C3HC4"/>
    <property type="match status" value="1"/>
</dbReference>
<feature type="compositionally biased region" description="Polar residues" evidence="6">
    <location>
        <begin position="589"/>
        <end position="603"/>
    </location>
</feature>
<sequence>MDRPVTSKARGACRYYMTPRGCFAGDSCKFLHGQEQLLTPYDQSKPCRFYAKGYCRRGDECWFRHNIIPESSTSQQKDEVSDSSAADDVCNICLEKPTTYGLLIGCGHVFCIKCIRQWRDPAGKSGEMSDVIKKCPLCRASSRYITPSSISFPHNHPGKSEAIDKYKASMARVPCRYFQLSKPSKRFCPFGKDCFYQHLNDDGTAYIFPHGTDHYMKLYKFRQNRDGGMSGNVAYDAAAAALNPLNLFSRLLSNNQLDDLNATMETLRVNLPAFLDQWGPGERDEEYVTDDEEGEEEVERYRNLINRGNNGGNGHYGDTDHVDTLERLADRMLESLVALRDNVHHSPARPLRSNGNITRPLEGDYDDLPALEPVESGSSSSSSLSPRETPSPPPVPSILSLSQPLSATTAATSRFSTVVGNRSQEQVFIDLVSEDEDENEDDEDDEGAPSEVVEQALVGESSGMRSEDVEREVAGRFGEDREMIWLDNDFVPDNSQAAHTVGRRAGQLTTDINDSTELSLVENEPDQPAHDAEPPFVTDGRGRVVWSSMRPGRAVQAEAVHESPMPSHLTYTGTTGIATRIKTRRAGRESNSTVGTTASNGFTTDGRGRVIGTGSPDALADEHRNEELAAPGVDTENDVVQAAEPSQNGSRRSFFGRVYDVVFS</sequence>
<protein>
    <submittedName>
        <fullName evidence="9">Uncharacterized protein</fullName>
    </submittedName>
</protein>
<keyword evidence="2 5" id="KW-0479">Metal-binding</keyword>
<evidence type="ECO:0000259" key="7">
    <source>
        <dbReference type="PROSITE" id="PS50089"/>
    </source>
</evidence>
<keyword evidence="3 5" id="KW-0863">Zinc-finger</keyword>
<feature type="zinc finger region" description="C3H1-type" evidence="5">
    <location>
        <begin position="41"/>
        <end position="68"/>
    </location>
</feature>
<dbReference type="GO" id="GO:0008270">
    <property type="term" value="F:zinc ion binding"/>
    <property type="evidence" value="ECO:0007669"/>
    <property type="project" value="UniProtKB-KW"/>
</dbReference>
<dbReference type="Pfam" id="PF00642">
    <property type="entry name" value="zf-CCCH"/>
    <property type="match status" value="1"/>
</dbReference>
<reference evidence="9 10" key="1">
    <citation type="submission" date="2014-04" db="EMBL/GenBank/DDBJ databases">
        <authorList>
            <consortium name="DOE Joint Genome Institute"/>
            <person name="Kuo A."/>
            <person name="Tarkka M."/>
            <person name="Buscot F."/>
            <person name="Kohler A."/>
            <person name="Nagy L.G."/>
            <person name="Floudas D."/>
            <person name="Copeland A."/>
            <person name="Barry K.W."/>
            <person name="Cichocki N."/>
            <person name="Veneault-Fourrey C."/>
            <person name="LaButti K."/>
            <person name="Lindquist E.A."/>
            <person name="Lipzen A."/>
            <person name="Lundell T."/>
            <person name="Morin E."/>
            <person name="Murat C."/>
            <person name="Sun H."/>
            <person name="Tunlid A."/>
            <person name="Henrissat B."/>
            <person name="Grigoriev I.V."/>
            <person name="Hibbett D.S."/>
            <person name="Martin F."/>
            <person name="Nordberg H.P."/>
            <person name="Cantor M.N."/>
            <person name="Hua S.X."/>
        </authorList>
    </citation>
    <scope>NUCLEOTIDE SEQUENCE [LARGE SCALE GENOMIC DNA]</scope>
    <source>
        <strain evidence="9 10">F 1598</strain>
    </source>
</reference>
<dbReference type="STRING" id="765440.A0A0C3C0B5"/>
<feature type="region of interest" description="Disordered" evidence="6">
    <location>
        <begin position="584"/>
        <end position="651"/>
    </location>
</feature>
<evidence type="ECO:0000256" key="4">
    <source>
        <dbReference type="ARBA" id="ARBA00022833"/>
    </source>
</evidence>
<evidence type="ECO:0000256" key="5">
    <source>
        <dbReference type="PROSITE-ProRule" id="PRU00723"/>
    </source>
</evidence>
<dbReference type="SMART" id="SM00356">
    <property type="entry name" value="ZnF_C3H1"/>
    <property type="match status" value="3"/>
</dbReference>
<dbReference type="SMART" id="SM00184">
    <property type="entry name" value="RING"/>
    <property type="match status" value="1"/>
</dbReference>
<dbReference type="InterPro" id="IPR017907">
    <property type="entry name" value="Znf_RING_CS"/>
</dbReference>
<evidence type="ECO:0000256" key="2">
    <source>
        <dbReference type="ARBA" id="ARBA00022723"/>
    </source>
</evidence>
<dbReference type="AlphaFoldDB" id="A0A0C3C0B5"/>
<evidence type="ECO:0000256" key="1">
    <source>
        <dbReference type="ARBA" id="ARBA00022679"/>
    </source>
</evidence>
<dbReference type="PANTHER" id="PTHR11224">
    <property type="entry name" value="MAKORIN-RELATED"/>
    <property type="match status" value="1"/>
</dbReference>
<dbReference type="EMBL" id="KN832992">
    <property type="protein sequence ID" value="KIM83042.1"/>
    <property type="molecule type" value="Genomic_DNA"/>
</dbReference>
<evidence type="ECO:0000313" key="9">
    <source>
        <dbReference type="EMBL" id="KIM83042.1"/>
    </source>
</evidence>
<dbReference type="InterPro" id="IPR000571">
    <property type="entry name" value="Znf_CCCH"/>
</dbReference>
<evidence type="ECO:0000259" key="8">
    <source>
        <dbReference type="PROSITE" id="PS50103"/>
    </source>
</evidence>
<feature type="zinc finger region" description="C3H1-type" evidence="5">
    <location>
        <begin position="169"/>
        <end position="201"/>
    </location>
</feature>
<feature type="domain" description="C3H1-type" evidence="8">
    <location>
        <begin position="7"/>
        <end position="35"/>
    </location>
</feature>
<dbReference type="OrthoDB" id="250836at2759"/>
<dbReference type="GO" id="GO:0061630">
    <property type="term" value="F:ubiquitin protein ligase activity"/>
    <property type="evidence" value="ECO:0007669"/>
    <property type="project" value="InterPro"/>
</dbReference>
<feature type="domain" description="C3H1-type" evidence="8">
    <location>
        <begin position="41"/>
        <end position="68"/>
    </location>
</feature>
<feature type="compositionally biased region" description="Low complexity" evidence="6">
    <location>
        <begin position="376"/>
        <end position="388"/>
    </location>
</feature>
<dbReference type="Gene3D" id="3.30.1370.210">
    <property type="match status" value="1"/>
</dbReference>
<organism evidence="9 10">
    <name type="scientific">Piloderma croceum (strain F 1598)</name>
    <dbReference type="NCBI Taxonomy" id="765440"/>
    <lineage>
        <taxon>Eukaryota</taxon>
        <taxon>Fungi</taxon>
        <taxon>Dikarya</taxon>
        <taxon>Basidiomycota</taxon>
        <taxon>Agaricomycotina</taxon>
        <taxon>Agaricomycetes</taxon>
        <taxon>Agaricomycetidae</taxon>
        <taxon>Atheliales</taxon>
        <taxon>Atheliaceae</taxon>
        <taxon>Piloderma</taxon>
    </lineage>
</organism>
<feature type="domain" description="RING-type" evidence="7">
    <location>
        <begin position="90"/>
        <end position="139"/>
    </location>
</feature>
<feature type="region of interest" description="Disordered" evidence="6">
    <location>
        <begin position="346"/>
        <end position="400"/>
    </location>
</feature>
<dbReference type="SUPFAM" id="SSF57850">
    <property type="entry name" value="RING/U-box"/>
    <property type="match status" value="1"/>
</dbReference>
<dbReference type="InterPro" id="IPR036855">
    <property type="entry name" value="Znf_CCCH_sf"/>
</dbReference>
<dbReference type="InterPro" id="IPR045072">
    <property type="entry name" value="MKRN-like"/>
</dbReference>
<dbReference type="InterPro" id="IPR001841">
    <property type="entry name" value="Znf_RING"/>
</dbReference>
<keyword evidence="1" id="KW-0808">Transferase</keyword>
<dbReference type="PROSITE" id="PS00518">
    <property type="entry name" value="ZF_RING_1"/>
    <property type="match status" value="1"/>
</dbReference>
<dbReference type="GO" id="GO:0000209">
    <property type="term" value="P:protein polyubiquitination"/>
    <property type="evidence" value="ECO:0007669"/>
    <property type="project" value="InterPro"/>
</dbReference>
<evidence type="ECO:0000313" key="10">
    <source>
        <dbReference type="Proteomes" id="UP000054166"/>
    </source>
</evidence>
<dbReference type="Proteomes" id="UP000054166">
    <property type="component" value="Unassembled WGS sequence"/>
</dbReference>
<dbReference type="CDD" id="cd16521">
    <property type="entry name" value="RING-HC_MKRN"/>
    <property type="match status" value="1"/>
</dbReference>
<feature type="domain" description="C3H1-type" evidence="8">
    <location>
        <begin position="169"/>
        <end position="201"/>
    </location>
</feature>
<dbReference type="Pfam" id="PF14608">
    <property type="entry name" value="zf-CCCH_2"/>
    <property type="match status" value="2"/>
</dbReference>
<dbReference type="InterPro" id="IPR013083">
    <property type="entry name" value="Znf_RING/FYVE/PHD"/>
</dbReference>
<dbReference type="SUPFAM" id="SSF90229">
    <property type="entry name" value="CCCH zinc finger"/>
    <property type="match status" value="2"/>
</dbReference>
<dbReference type="PROSITE" id="PS50089">
    <property type="entry name" value="ZF_RING_2"/>
    <property type="match status" value="1"/>
</dbReference>
<evidence type="ECO:0000256" key="6">
    <source>
        <dbReference type="SAM" id="MobiDB-lite"/>
    </source>
</evidence>
<name>A0A0C3C0B5_PILCF</name>